<dbReference type="InterPro" id="IPR055066">
    <property type="entry name" value="AASDHPPT_N"/>
</dbReference>
<reference evidence="5 6" key="1">
    <citation type="submission" date="2020-07" db="EMBL/GenBank/DDBJ databases">
        <title>Characterization and genome sequencing of isolate MD1, a novel member within the family Lachnospiraceae.</title>
        <authorList>
            <person name="Rettenmaier R."/>
            <person name="Di Bello L."/>
            <person name="Zinser C."/>
            <person name="Scheitz K."/>
            <person name="Liebl W."/>
            <person name="Zverlov V."/>
        </authorList>
    </citation>
    <scope>NUCLEOTIDE SEQUENCE [LARGE SCALE GENOMIC DNA]</scope>
    <source>
        <strain evidence="5 6">MD1</strain>
    </source>
</reference>
<evidence type="ECO:0000259" key="3">
    <source>
        <dbReference type="Pfam" id="PF01648"/>
    </source>
</evidence>
<gene>
    <name evidence="5" type="ORF">H0486_05865</name>
</gene>
<dbReference type="InterPro" id="IPR008278">
    <property type="entry name" value="4-PPantetheinyl_Trfase_dom"/>
</dbReference>
<dbReference type="GO" id="GO:0005829">
    <property type="term" value="C:cytosol"/>
    <property type="evidence" value="ECO:0007669"/>
    <property type="project" value="TreeGrafter"/>
</dbReference>
<name>A0A839K0Z8_9FIRM</name>
<feature type="domain" description="4'-phosphopantetheinyl transferase N-terminal" evidence="4">
    <location>
        <begin position="15"/>
        <end position="98"/>
    </location>
</feature>
<evidence type="ECO:0000259" key="4">
    <source>
        <dbReference type="Pfam" id="PF22624"/>
    </source>
</evidence>
<dbReference type="PANTHER" id="PTHR12215">
    <property type="entry name" value="PHOSPHOPANTETHEINE TRANSFERASE"/>
    <property type="match status" value="1"/>
</dbReference>
<evidence type="ECO:0000313" key="5">
    <source>
        <dbReference type="EMBL" id="MBB2182401.1"/>
    </source>
</evidence>
<dbReference type="SUPFAM" id="SSF56214">
    <property type="entry name" value="4'-phosphopantetheinyl transferase"/>
    <property type="match status" value="2"/>
</dbReference>
<dbReference type="Gene3D" id="3.90.470.20">
    <property type="entry name" value="4'-phosphopantetheinyl transferase domain"/>
    <property type="match status" value="2"/>
</dbReference>
<evidence type="ECO:0000256" key="2">
    <source>
        <dbReference type="ARBA" id="ARBA00022679"/>
    </source>
</evidence>
<dbReference type="GO" id="GO:0000287">
    <property type="term" value="F:magnesium ion binding"/>
    <property type="evidence" value="ECO:0007669"/>
    <property type="project" value="InterPro"/>
</dbReference>
<dbReference type="GO" id="GO:0019878">
    <property type="term" value="P:lysine biosynthetic process via aminoadipic acid"/>
    <property type="evidence" value="ECO:0007669"/>
    <property type="project" value="TreeGrafter"/>
</dbReference>
<dbReference type="Proteomes" id="UP000574276">
    <property type="component" value="Unassembled WGS sequence"/>
</dbReference>
<dbReference type="AlphaFoldDB" id="A0A839K0Z8"/>
<dbReference type="Pfam" id="PF01648">
    <property type="entry name" value="ACPS"/>
    <property type="match status" value="1"/>
</dbReference>
<comment type="similarity">
    <text evidence="1">Belongs to the P-Pant transferase superfamily. Gsp/Sfp/HetI/AcpT family.</text>
</comment>
<dbReference type="PANTHER" id="PTHR12215:SF10">
    <property type="entry name" value="L-AMINOADIPATE-SEMIALDEHYDE DEHYDROGENASE-PHOSPHOPANTETHEINYL TRANSFERASE"/>
    <property type="match status" value="1"/>
</dbReference>
<evidence type="ECO:0000313" key="6">
    <source>
        <dbReference type="Proteomes" id="UP000574276"/>
    </source>
</evidence>
<dbReference type="EMBL" id="JACEGA010000001">
    <property type="protein sequence ID" value="MBB2182401.1"/>
    <property type="molecule type" value="Genomic_DNA"/>
</dbReference>
<keyword evidence="6" id="KW-1185">Reference proteome</keyword>
<evidence type="ECO:0000256" key="1">
    <source>
        <dbReference type="ARBA" id="ARBA00010990"/>
    </source>
</evidence>
<dbReference type="RefSeq" id="WP_228352125.1">
    <property type="nucleotide sequence ID" value="NZ_JACEGA010000001.1"/>
</dbReference>
<dbReference type="Pfam" id="PF22624">
    <property type="entry name" value="AASDHPPT_N"/>
    <property type="match status" value="1"/>
</dbReference>
<feature type="domain" description="4'-phosphopantetheinyl transferase" evidence="3">
    <location>
        <begin position="105"/>
        <end position="204"/>
    </location>
</feature>
<dbReference type="GO" id="GO:0008897">
    <property type="term" value="F:holo-[acyl-carrier-protein] synthase activity"/>
    <property type="evidence" value="ECO:0007669"/>
    <property type="project" value="InterPro"/>
</dbReference>
<dbReference type="InterPro" id="IPR050559">
    <property type="entry name" value="P-Pant_transferase_sf"/>
</dbReference>
<accession>A0A839K0Z8</accession>
<protein>
    <submittedName>
        <fullName evidence="5">4'-phosphopantetheinyl transferase superfamily protein</fullName>
    </submittedName>
</protein>
<dbReference type="InterPro" id="IPR037143">
    <property type="entry name" value="4-PPantetheinyl_Trfase_dom_sf"/>
</dbReference>
<keyword evidence="2 5" id="KW-0808">Transferase</keyword>
<organism evidence="5 6">
    <name type="scientific">Variimorphobacter saccharofermentans</name>
    <dbReference type="NCBI Taxonomy" id="2755051"/>
    <lineage>
        <taxon>Bacteria</taxon>
        <taxon>Bacillati</taxon>
        <taxon>Bacillota</taxon>
        <taxon>Clostridia</taxon>
        <taxon>Lachnospirales</taxon>
        <taxon>Lachnospiraceae</taxon>
        <taxon>Variimorphobacter</taxon>
    </lineage>
</organism>
<sequence length="234" mass="27989">MAEIYIIDINENITNAMWNRILQIISKCKREQIEKYRFETDAKRSAYGEILIRYLICKRTNIMNEDIEFSTNKYGKPYFNNQNEMFFNISHSGRYVVCGWSEHEIGIDVEKKNTAHIEIAKKYFAEDEYKTIISKGEQEQSHLFYEYWTLKESYIKYKGLGLRIPLKQCEFVFDGMKYVLMSEDSKKLNFFHYDIDTEHKMALCTEDINVSSLSFMTIHEILHFFDHNKITMNC</sequence>
<comment type="caution">
    <text evidence="5">The sequence shown here is derived from an EMBL/GenBank/DDBJ whole genome shotgun (WGS) entry which is preliminary data.</text>
</comment>
<proteinExistence type="inferred from homology"/>